<gene>
    <name evidence="3" type="ORF">CHS0354_024692</name>
</gene>
<evidence type="ECO:0000313" key="4">
    <source>
        <dbReference type="Proteomes" id="UP001195483"/>
    </source>
</evidence>
<evidence type="ECO:0000256" key="2">
    <source>
        <dbReference type="SAM" id="Phobius"/>
    </source>
</evidence>
<dbReference type="AlphaFoldDB" id="A0AAE0VLJ5"/>
<keyword evidence="2" id="KW-0472">Membrane</keyword>
<evidence type="ECO:0000313" key="3">
    <source>
        <dbReference type="EMBL" id="KAK3581160.1"/>
    </source>
</evidence>
<name>A0AAE0VLJ5_9BIVA</name>
<evidence type="ECO:0000256" key="1">
    <source>
        <dbReference type="SAM" id="MobiDB-lite"/>
    </source>
</evidence>
<feature type="region of interest" description="Disordered" evidence="1">
    <location>
        <begin position="200"/>
        <end position="225"/>
    </location>
</feature>
<protein>
    <submittedName>
        <fullName evidence="3">Uncharacterized protein</fullName>
    </submittedName>
</protein>
<reference evidence="3" key="3">
    <citation type="submission" date="2023-05" db="EMBL/GenBank/DDBJ databases">
        <authorList>
            <person name="Smith C.H."/>
        </authorList>
    </citation>
    <scope>NUCLEOTIDE SEQUENCE</scope>
    <source>
        <strain evidence="3">CHS0354</strain>
        <tissue evidence="3">Mantle</tissue>
    </source>
</reference>
<feature type="transmembrane region" description="Helical" evidence="2">
    <location>
        <begin position="94"/>
        <end position="116"/>
    </location>
</feature>
<feature type="compositionally biased region" description="Polar residues" evidence="1">
    <location>
        <begin position="203"/>
        <end position="220"/>
    </location>
</feature>
<keyword evidence="4" id="KW-1185">Reference proteome</keyword>
<dbReference type="Proteomes" id="UP001195483">
    <property type="component" value="Unassembled WGS sequence"/>
</dbReference>
<comment type="caution">
    <text evidence="3">The sequence shown here is derived from an EMBL/GenBank/DDBJ whole genome shotgun (WGS) entry which is preliminary data.</text>
</comment>
<reference evidence="3" key="1">
    <citation type="journal article" date="2021" name="Genome Biol. Evol.">
        <title>A High-Quality Reference Genome for a Parasitic Bivalve with Doubly Uniparental Inheritance (Bivalvia: Unionida).</title>
        <authorList>
            <person name="Smith C.H."/>
        </authorList>
    </citation>
    <scope>NUCLEOTIDE SEQUENCE</scope>
    <source>
        <strain evidence="3">CHS0354</strain>
    </source>
</reference>
<feature type="transmembrane region" description="Helical" evidence="2">
    <location>
        <begin position="16"/>
        <end position="39"/>
    </location>
</feature>
<feature type="transmembrane region" description="Helical" evidence="2">
    <location>
        <begin position="128"/>
        <end position="154"/>
    </location>
</feature>
<sequence length="253" mass="27370">MSSDSMEEGPLQKASLVYLPLAFIHLVSGTGLLVTGGLILTDQRISNPLYFADVFVAGALLLVATIVAGCVPIKGNSGSNGKMIDVLCLMSAHQVVYGLLLIACASGIVMIGIYTFSICGENCFTGNIRIYAIAIMVLFSVGLITAILGLCLFCHFSKHMRIPRHSGRGRVGTEGTSHRPNVTAVHDVSFLKYHSRHIKHSQDTQYSNTAYPSTSPTAMYSGNPPDIHPPPNYYAPAMNRARPPIYPNRNAFR</sequence>
<dbReference type="EMBL" id="JAEAOA010001462">
    <property type="protein sequence ID" value="KAK3581160.1"/>
    <property type="molecule type" value="Genomic_DNA"/>
</dbReference>
<keyword evidence="2" id="KW-1133">Transmembrane helix</keyword>
<accession>A0AAE0VLJ5</accession>
<organism evidence="3 4">
    <name type="scientific">Potamilus streckersoni</name>
    <dbReference type="NCBI Taxonomy" id="2493646"/>
    <lineage>
        <taxon>Eukaryota</taxon>
        <taxon>Metazoa</taxon>
        <taxon>Spiralia</taxon>
        <taxon>Lophotrochozoa</taxon>
        <taxon>Mollusca</taxon>
        <taxon>Bivalvia</taxon>
        <taxon>Autobranchia</taxon>
        <taxon>Heteroconchia</taxon>
        <taxon>Palaeoheterodonta</taxon>
        <taxon>Unionida</taxon>
        <taxon>Unionoidea</taxon>
        <taxon>Unionidae</taxon>
        <taxon>Ambleminae</taxon>
        <taxon>Lampsilini</taxon>
        <taxon>Potamilus</taxon>
    </lineage>
</organism>
<keyword evidence="2" id="KW-0812">Transmembrane</keyword>
<proteinExistence type="predicted"/>
<feature type="transmembrane region" description="Helical" evidence="2">
    <location>
        <begin position="51"/>
        <end position="73"/>
    </location>
</feature>
<reference evidence="3" key="2">
    <citation type="journal article" date="2021" name="Genome Biol. Evol.">
        <title>Developing a high-quality reference genome for a parasitic bivalve with doubly uniparental inheritance (Bivalvia: Unionida).</title>
        <authorList>
            <person name="Smith C.H."/>
        </authorList>
    </citation>
    <scope>NUCLEOTIDE SEQUENCE</scope>
    <source>
        <strain evidence="3">CHS0354</strain>
        <tissue evidence="3">Mantle</tissue>
    </source>
</reference>